<gene>
    <name evidence="1" type="ORF">LCGC14_0306270</name>
</gene>
<organism evidence="1">
    <name type="scientific">marine sediment metagenome</name>
    <dbReference type="NCBI Taxonomy" id="412755"/>
    <lineage>
        <taxon>unclassified sequences</taxon>
        <taxon>metagenomes</taxon>
        <taxon>ecological metagenomes</taxon>
    </lineage>
</organism>
<protein>
    <recommendedName>
        <fullName evidence="2">FCP1 homology domain-containing protein</fullName>
    </recommendedName>
</protein>
<dbReference type="Gene3D" id="3.40.50.1000">
    <property type="entry name" value="HAD superfamily/HAD-like"/>
    <property type="match status" value="1"/>
</dbReference>
<proteinExistence type="predicted"/>
<sequence>MRVKTIAFDLDNTLCSSIRVKHPEDILRVKPRQKWLLIIRELKNRGHKIVIFTSRDSCGKDARKLTKLWLDEHNIPYDSLITNKPHYDIFIGDRLFSSHRDWCTVRFIELWIRYIRSSINSTKYRSR</sequence>
<accession>A0A0F9WV73</accession>
<dbReference type="SUPFAM" id="SSF56784">
    <property type="entry name" value="HAD-like"/>
    <property type="match status" value="1"/>
</dbReference>
<comment type="caution">
    <text evidence="1">The sequence shown here is derived from an EMBL/GenBank/DDBJ whole genome shotgun (WGS) entry which is preliminary data.</text>
</comment>
<evidence type="ECO:0000313" key="1">
    <source>
        <dbReference type="EMBL" id="KKN82803.1"/>
    </source>
</evidence>
<evidence type="ECO:0008006" key="2">
    <source>
        <dbReference type="Google" id="ProtNLM"/>
    </source>
</evidence>
<name>A0A0F9WV73_9ZZZZ</name>
<dbReference type="InterPro" id="IPR036412">
    <property type="entry name" value="HAD-like_sf"/>
</dbReference>
<dbReference type="EMBL" id="LAZR01000195">
    <property type="protein sequence ID" value="KKN82803.1"/>
    <property type="molecule type" value="Genomic_DNA"/>
</dbReference>
<reference evidence="1" key="1">
    <citation type="journal article" date="2015" name="Nature">
        <title>Complex archaea that bridge the gap between prokaryotes and eukaryotes.</title>
        <authorList>
            <person name="Spang A."/>
            <person name="Saw J.H."/>
            <person name="Jorgensen S.L."/>
            <person name="Zaremba-Niedzwiedzka K."/>
            <person name="Martijn J."/>
            <person name="Lind A.E."/>
            <person name="van Eijk R."/>
            <person name="Schleper C."/>
            <person name="Guy L."/>
            <person name="Ettema T.J."/>
        </authorList>
    </citation>
    <scope>NUCLEOTIDE SEQUENCE</scope>
</reference>
<dbReference type="InterPro" id="IPR023214">
    <property type="entry name" value="HAD_sf"/>
</dbReference>
<dbReference type="AlphaFoldDB" id="A0A0F9WV73"/>